<proteinExistence type="predicted"/>
<organism evidence="2 3">
    <name type="scientific">Diatrype stigma</name>
    <dbReference type="NCBI Taxonomy" id="117547"/>
    <lineage>
        <taxon>Eukaryota</taxon>
        <taxon>Fungi</taxon>
        <taxon>Dikarya</taxon>
        <taxon>Ascomycota</taxon>
        <taxon>Pezizomycotina</taxon>
        <taxon>Sordariomycetes</taxon>
        <taxon>Xylariomycetidae</taxon>
        <taxon>Xylariales</taxon>
        <taxon>Diatrypaceae</taxon>
        <taxon>Diatrype</taxon>
    </lineage>
</organism>
<name>A0AAN9UA11_9PEZI</name>
<protein>
    <submittedName>
        <fullName evidence="2">Uncharacterized protein</fullName>
    </submittedName>
</protein>
<dbReference type="Pfam" id="PF00106">
    <property type="entry name" value="adh_short"/>
    <property type="match status" value="1"/>
</dbReference>
<comment type="caution">
    <text evidence="2">The sequence shown here is derived from an EMBL/GenBank/DDBJ whole genome shotgun (WGS) entry which is preliminary data.</text>
</comment>
<dbReference type="AlphaFoldDB" id="A0AAN9UA11"/>
<dbReference type="InterPro" id="IPR002347">
    <property type="entry name" value="SDR_fam"/>
</dbReference>
<accession>A0AAN9UA11</accession>
<dbReference type="GO" id="GO:0016491">
    <property type="term" value="F:oxidoreductase activity"/>
    <property type="evidence" value="ECO:0007669"/>
    <property type="project" value="UniProtKB-KW"/>
</dbReference>
<reference evidence="2 3" key="1">
    <citation type="submission" date="2024-02" db="EMBL/GenBank/DDBJ databases">
        <title>De novo assembly and annotation of 12 fungi associated with fruit tree decline syndrome in Ontario, Canada.</title>
        <authorList>
            <person name="Sulman M."/>
            <person name="Ellouze W."/>
            <person name="Ilyukhin E."/>
        </authorList>
    </citation>
    <scope>NUCLEOTIDE SEQUENCE [LARGE SCALE GENOMIC DNA]</scope>
    <source>
        <strain evidence="2 3">M11/M66-122</strain>
    </source>
</reference>
<dbReference type="Gene3D" id="3.40.50.720">
    <property type="entry name" value="NAD(P)-binding Rossmann-like Domain"/>
    <property type="match status" value="1"/>
</dbReference>
<evidence type="ECO:0000313" key="2">
    <source>
        <dbReference type="EMBL" id="KAK7743728.1"/>
    </source>
</evidence>
<dbReference type="Proteomes" id="UP001320420">
    <property type="component" value="Unassembled WGS sequence"/>
</dbReference>
<keyword evidence="3" id="KW-1185">Reference proteome</keyword>
<sequence length="347" mass="38154">MTKMASQFDITPEREASMSQYLYRQFLVKAPIVTRREANLQGKTAIVTGSNTGLGLEAARQLLDLGLSRLILAVRTVAKGEAARKELASGRAPGTCEIDVWSLDLSSFESITKFAERAKSLERLDIAVLNAGVFKVAEEFHPSTSLEEDVQINYLSNALLTILLLPALKKNAPAQPGRLVLVSSDTAAWAKFSERSAKPILGAFKQKAAKWDYQDRYGTSKLLGQLFLTELAQHVPASTVTLNAVNPGFCYGSELQREGKGTFLGFLFRIFTRVIGRSCQVGARSLVHAAVNFGQEAHGQYVEDGKLRPKAPLVYKREGEEVAKRLWEETMAELSFAGVREILSTIN</sequence>
<evidence type="ECO:0000256" key="1">
    <source>
        <dbReference type="ARBA" id="ARBA00023002"/>
    </source>
</evidence>
<dbReference type="InterPro" id="IPR036291">
    <property type="entry name" value="NAD(P)-bd_dom_sf"/>
</dbReference>
<evidence type="ECO:0000313" key="3">
    <source>
        <dbReference type="Proteomes" id="UP001320420"/>
    </source>
</evidence>
<gene>
    <name evidence="2" type="ORF">SLS62_010459</name>
</gene>
<dbReference type="PANTHER" id="PTHR43157">
    <property type="entry name" value="PHOSPHATIDYLINOSITOL-GLYCAN BIOSYNTHESIS CLASS F PROTEIN-RELATED"/>
    <property type="match status" value="1"/>
</dbReference>
<dbReference type="EMBL" id="JAKJXP020000130">
    <property type="protein sequence ID" value="KAK7743728.1"/>
    <property type="molecule type" value="Genomic_DNA"/>
</dbReference>
<dbReference type="PRINTS" id="PR00081">
    <property type="entry name" value="GDHRDH"/>
</dbReference>
<keyword evidence="1" id="KW-0560">Oxidoreductase</keyword>
<dbReference type="SUPFAM" id="SSF51735">
    <property type="entry name" value="NAD(P)-binding Rossmann-fold domains"/>
    <property type="match status" value="1"/>
</dbReference>
<dbReference type="PANTHER" id="PTHR43157:SF31">
    <property type="entry name" value="PHOSPHATIDYLINOSITOL-GLYCAN BIOSYNTHESIS CLASS F PROTEIN"/>
    <property type="match status" value="1"/>
</dbReference>